<dbReference type="Proteomes" id="UP000479000">
    <property type="component" value="Unassembled WGS sequence"/>
</dbReference>
<name>A0A6H5HK91_9HEMI</name>
<evidence type="ECO:0000313" key="2">
    <source>
        <dbReference type="Proteomes" id="UP000479000"/>
    </source>
</evidence>
<proteinExistence type="predicted"/>
<dbReference type="EMBL" id="CADCXU010031554">
    <property type="protein sequence ID" value="CAB0017559.1"/>
    <property type="molecule type" value="Genomic_DNA"/>
</dbReference>
<reference evidence="1 2" key="1">
    <citation type="submission" date="2020-02" db="EMBL/GenBank/DDBJ databases">
        <authorList>
            <person name="Ferguson B K."/>
        </authorList>
    </citation>
    <scope>NUCLEOTIDE SEQUENCE [LARGE SCALE GENOMIC DNA]</scope>
</reference>
<accession>A0A6H5HK91</accession>
<keyword evidence="2" id="KW-1185">Reference proteome</keyword>
<gene>
    <name evidence="1" type="ORF">NTEN_LOCUS21550</name>
</gene>
<evidence type="ECO:0000313" key="1">
    <source>
        <dbReference type="EMBL" id="CAB0017559.1"/>
    </source>
</evidence>
<sequence>MDHTNVDLDPLTFSDRIARTICINLEQTTTFRTVFFKIGSAVRYEALITKFGQNDDQELGRFIKIALFLRITHVCPFSGYLNRSKNTMLVLTKVFIRKSRLQICSPLYSSSFLVKLNGRRTAANDEPPRSQILLPANDKYDKLLFHRNAWNERIIKLTPALKHFWNDFDFLAGRTHICQYACAIVVYQIAVEIE</sequence>
<organism evidence="1 2">
    <name type="scientific">Nesidiocoris tenuis</name>
    <dbReference type="NCBI Taxonomy" id="355587"/>
    <lineage>
        <taxon>Eukaryota</taxon>
        <taxon>Metazoa</taxon>
        <taxon>Ecdysozoa</taxon>
        <taxon>Arthropoda</taxon>
        <taxon>Hexapoda</taxon>
        <taxon>Insecta</taxon>
        <taxon>Pterygota</taxon>
        <taxon>Neoptera</taxon>
        <taxon>Paraneoptera</taxon>
        <taxon>Hemiptera</taxon>
        <taxon>Heteroptera</taxon>
        <taxon>Panheteroptera</taxon>
        <taxon>Cimicomorpha</taxon>
        <taxon>Miridae</taxon>
        <taxon>Dicyphina</taxon>
        <taxon>Nesidiocoris</taxon>
    </lineage>
</organism>
<dbReference type="AlphaFoldDB" id="A0A6H5HK91"/>
<protein>
    <submittedName>
        <fullName evidence="1">Uncharacterized protein</fullName>
    </submittedName>
</protein>